<evidence type="ECO:0000256" key="3">
    <source>
        <dbReference type="ARBA" id="ARBA00022722"/>
    </source>
</evidence>
<accession>A0A849HIG7</accession>
<dbReference type="GO" id="GO:0003723">
    <property type="term" value="F:RNA binding"/>
    <property type="evidence" value="ECO:0007669"/>
    <property type="project" value="TreeGrafter"/>
</dbReference>
<keyword evidence="7" id="KW-0347">Helicase</keyword>
<keyword evidence="13" id="KW-1185">Reference proteome</keyword>
<comment type="caution">
    <text evidence="12">The sequence shown here is derived from an EMBL/GenBank/DDBJ whole genome shotgun (WGS) entry which is preliminary data.</text>
</comment>
<dbReference type="GO" id="GO:0005524">
    <property type="term" value="F:ATP binding"/>
    <property type="evidence" value="ECO:0007669"/>
    <property type="project" value="UniProtKB-KW"/>
</dbReference>
<dbReference type="GO" id="GO:0051607">
    <property type="term" value="P:defense response to virus"/>
    <property type="evidence" value="ECO:0007669"/>
    <property type="project" value="UniProtKB-KW"/>
</dbReference>
<proteinExistence type="inferred from homology"/>
<protein>
    <submittedName>
        <fullName evidence="12">CRISPR-associated helicase Cas3</fullName>
    </submittedName>
</protein>
<evidence type="ECO:0000313" key="13">
    <source>
        <dbReference type="Proteomes" id="UP000588586"/>
    </source>
</evidence>
<dbReference type="GO" id="GO:0003724">
    <property type="term" value="F:RNA helicase activity"/>
    <property type="evidence" value="ECO:0007669"/>
    <property type="project" value="TreeGrafter"/>
</dbReference>
<dbReference type="SUPFAM" id="SSF52540">
    <property type="entry name" value="P-loop containing nucleoside triphosphate hydrolases"/>
    <property type="match status" value="1"/>
</dbReference>
<dbReference type="GO" id="GO:0004518">
    <property type="term" value="F:nuclease activity"/>
    <property type="evidence" value="ECO:0007669"/>
    <property type="project" value="UniProtKB-KW"/>
</dbReference>
<evidence type="ECO:0000259" key="11">
    <source>
        <dbReference type="PROSITE" id="PS51643"/>
    </source>
</evidence>
<evidence type="ECO:0000256" key="7">
    <source>
        <dbReference type="ARBA" id="ARBA00022806"/>
    </source>
</evidence>
<dbReference type="SMART" id="SM00487">
    <property type="entry name" value="DEXDc"/>
    <property type="match status" value="1"/>
</dbReference>
<feature type="domain" description="Helicase C-terminal" evidence="10">
    <location>
        <begin position="546"/>
        <end position="725"/>
    </location>
</feature>
<dbReference type="InterPro" id="IPR027417">
    <property type="entry name" value="P-loop_NTPase"/>
</dbReference>
<dbReference type="Proteomes" id="UP000588586">
    <property type="component" value="Unassembled WGS sequence"/>
</dbReference>
<dbReference type="PANTHER" id="PTHR47963:SF9">
    <property type="entry name" value="CRISPR-ASSOCIATED ENDONUCLEASE_HELICASE CAS3"/>
    <property type="match status" value="1"/>
</dbReference>
<keyword evidence="3" id="KW-0540">Nuclease</keyword>
<dbReference type="PROSITE" id="PS51643">
    <property type="entry name" value="HD_CAS3"/>
    <property type="match status" value="1"/>
</dbReference>
<reference evidence="12 13" key="1">
    <citation type="submission" date="2020-04" db="EMBL/GenBank/DDBJ databases">
        <title>Knoellia sp. isolate from air conditioner.</title>
        <authorList>
            <person name="Chea S."/>
            <person name="Kim D.-U."/>
        </authorList>
    </citation>
    <scope>NUCLEOTIDE SEQUENCE [LARGE SCALE GENOMIC DNA]</scope>
    <source>
        <strain evidence="12 13">DB2414S</strain>
    </source>
</reference>
<dbReference type="InterPro" id="IPR006474">
    <property type="entry name" value="Helicase_Cas3_CRISPR-ass_core"/>
</dbReference>
<dbReference type="EMBL" id="JABEPQ010000002">
    <property type="protein sequence ID" value="NNM46443.1"/>
    <property type="molecule type" value="Genomic_DNA"/>
</dbReference>
<keyword evidence="4" id="KW-0479">Metal-binding</keyword>
<evidence type="ECO:0000256" key="5">
    <source>
        <dbReference type="ARBA" id="ARBA00022741"/>
    </source>
</evidence>
<sequence length="910" mass="97165">MLHGGGATPWSLWAKSDAAGRTHSLPGHLLDSGAVGELIWDEFMAPASRRALNERCAGRGRDVLVLLCAWHDLGKATPAFQAQVSALAESAARVGWTMPPHTRVPLKHGASGCLIAQRVLSAAGASGFEWLLPIIHGHHGSFLLWSLRQYQGSVWQQGESAAAATWLAGQDALAGGVADAFGVDVGSLALDTPPRALQLAAAGWVSMADWIASSSLFPGMGDEPMTVDDARARARAAWLSLGLAGRTSFPGVTAPFRERFGVPPRPLQQMVVDVAERMSAPGLLIVEGPMGEGKTEAALAAVEVMAARFGYDGFLFAMPTQGTTDAMYDRCRAWSRTLDSQPIVSLNHGKAMANEAWREQLAPVFLNDVCDVGDDDYGLATNSRVPGSPAAAPAEWLLGRHRGLLSPCIVATVDQPLMAATQVKYVSLRYAGLIGKVIVIDEVHSYDVFMSRYLEQLLRWCGDGRIPVVLMSATLPPAQRQALLAAYAEGLERGLETEVPPSSGYPCITSWNPVDGVTTSSAEPMSTGKKVAVLWAGIADPDDTAAIADVVGQQGKDGGCVLVVLNTVRRAQEVYAAIRDQGGHPTLLHGRLTTGARADRTRHLVAELGSGSSRRPKRKIVVATQIAEQSFDVDADVLVTDIAPMDLLLQRIGRLHRHKDNDAGRPAHLAAPKVVVTGCVPVESGPPRMPRAFGYVYDSYSLLRTAQLIGAGATWTIPSDIPSLVSAAYDEAGPWPGGWKNEGGEALAEARSRAAERSLRASEGVLQPDPNALDGGRTLDRLHAATGVERRPERISVRDGEPSREVALVRWDEERQRYTTLGGRVLGPTGEGAHHDGLAREVLADTVRVRQTERLHETPEGPPPLPGWAGSDLLRSVPALVLDAEGRAYGAWGSASYDEEIGLVIERTLS</sequence>
<evidence type="ECO:0000256" key="4">
    <source>
        <dbReference type="ARBA" id="ARBA00022723"/>
    </source>
</evidence>
<keyword evidence="5" id="KW-0547">Nucleotide-binding</keyword>
<dbReference type="PANTHER" id="PTHR47963">
    <property type="entry name" value="DEAD-BOX ATP-DEPENDENT RNA HELICASE 47, MITOCHONDRIAL"/>
    <property type="match status" value="1"/>
</dbReference>
<dbReference type="CDD" id="cd17930">
    <property type="entry name" value="DEXHc_cas3"/>
    <property type="match status" value="1"/>
</dbReference>
<feature type="domain" description="HD Cas3-type" evidence="11">
    <location>
        <begin position="18"/>
        <end position="211"/>
    </location>
</feature>
<dbReference type="Pfam" id="PF18395">
    <property type="entry name" value="Cas3_C"/>
    <property type="match status" value="1"/>
</dbReference>
<keyword evidence="9" id="KW-0051">Antiviral defense</keyword>
<dbReference type="InterPro" id="IPR001650">
    <property type="entry name" value="Helicase_C-like"/>
</dbReference>
<evidence type="ECO:0000256" key="9">
    <source>
        <dbReference type="ARBA" id="ARBA00023118"/>
    </source>
</evidence>
<dbReference type="Gene3D" id="1.10.3210.30">
    <property type="match status" value="1"/>
</dbReference>
<dbReference type="InterPro" id="IPR006483">
    <property type="entry name" value="CRISPR-assoc_Cas3_HD"/>
</dbReference>
<organism evidence="12 13">
    <name type="scientific">Knoellia koreensis</name>
    <dbReference type="NCBI Taxonomy" id="2730921"/>
    <lineage>
        <taxon>Bacteria</taxon>
        <taxon>Bacillati</taxon>
        <taxon>Actinomycetota</taxon>
        <taxon>Actinomycetes</taxon>
        <taxon>Micrococcales</taxon>
        <taxon>Intrasporangiaceae</taxon>
        <taxon>Knoellia</taxon>
    </lineage>
</organism>
<evidence type="ECO:0000256" key="8">
    <source>
        <dbReference type="ARBA" id="ARBA00022840"/>
    </source>
</evidence>
<evidence type="ECO:0000259" key="10">
    <source>
        <dbReference type="PROSITE" id="PS51194"/>
    </source>
</evidence>
<name>A0A849HIG7_9MICO</name>
<dbReference type="NCBIfam" id="TIGR01587">
    <property type="entry name" value="cas3_core"/>
    <property type="match status" value="1"/>
</dbReference>
<dbReference type="SMART" id="SM00490">
    <property type="entry name" value="HELICc"/>
    <property type="match status" value="1"/>
</dbReference>
<dbReference type="NCBIfam" id="TIGR01596">
    <property type="entry name" value="cas3_HD"/>
    <property type="match status" value="1"/>
</dbReference>
<evidence type="ECO:0000256" key="2">
    <source>
        <dbReference type="ARBA" id="ARBA00009046"/>
    </source>
</evidence>
<dbReference type="InterPro" id="IPR014001">
    <property type="entry name" value="Helicase_ATP-bd"/>
</dbReference>
<dbReference type="InterPro" id="IPR054712">
    <property type="entry name" value="Cas3-like_dom"/>
</dbReference>
<dbReference type="AlphaFoldDB" id="A0A849HIG7"/>
<dbReference type="GO" id="GO:0046872">
    <property type="term" value="F:metal ion binding"/>
    <property type="evidence" value="ECO:0007669"/>
    <property type="project" value="UniProtKB-KW"/>
</dbReference>
<evidence type="ECO:0000256" key="1">
    <source>
        <dbReference type="ARBA" id="ARBA00006847"/>
    </source>
</evidence>
<dbReference type="RefSeq" id="WP_171243546.1">
    <property type="nucleotide sequence ID" value="NZ_JABEPQ010000002.1"/>
</dbReference>
<dbReference type="InterPro" id="IPR041372">
    <property type="entry name" value="Cas3_C"/>
</dbReference>
<dbReference type="InterPro" id="IPR050547">
    <property type="entry name" value="DEAD_box_RNA_helicases"/>
</dbReference>
<dbReference type="PROSITE" id="PS51194">
    <property type="entry name" value="HELICASE_CTER"/>
    <property type="match status" value="1"/>
</dbReference>
<dbReference type="InterPro" id="IPR038257">
    <property type="entry name" value="CRISPR-assoc_Cas3_HD_sf"/>
</dbReference>
<keyword evidence="6" id="KW-0378">Hydrolase</keyword>
<dbReference type="CDD" id="cd09641">
    <property type="entry name" value="Cas3''_I"/>
    <property type="match status" value="1"/>
</dbReference>
<gene>
    <name evidence="12" type="primary">cas3</name>
    <name evidence="12" type="ORF">HJG52_10545</name>
</gene>
<dbReference type="GO" id="GO:0016787">
    <property type="term" value="F:hydrolase activity"/>
    <property type="evidence" value="ECO:0007669"/>
    <property type="project" value="UniProtKB-KW"/>
</dbReference>
<comment type="similarity">
    <text evidence="2">In the central section; belongs to the CRISPR-associated helicase Cas3 family.</text>
</comment>
<evidence type="ECO:0000256" key="6">
    <source>
        <dbReference type="ARBA" id="ARBA00022801"/>
    </source>
</evidence>
<dbReference type="Gene3D" id="3.40.50.300">
    <property type="entry name" value="P-loop containing nucleotide triphosphate hydrolases"/>
    <property type="match status" value="2"/>
</dbReference>
<dbReference type="Pfam" id="PF22590">
    <property type="entry name" value="Cas3-like_C_2"/>
    <property type="match status" value="1"/>
</dbReference>
<dbReference type="Pfam" id="PF18019">
    <property type="entry name" value="Cas3_HD"/>
    <property type="match status" value="1"/>
</dbReference>
<comment type="similarity">
    <text evidence="1">In the N-terminal section; belongs to the CRISPR-associated nuclease Cas3-HD family.</text>
</comment>
<evidence type="ECO:0000313" key="12">
    <source>
        <dbReference type="EMBL" id="NNM46443.1"/>
    </source>
</evidence>
<keyword evidence="8" id="KW-0067">ATP-binding</keyword>